<proteinExistence type="predicted"/>
<organism evidence="7 8">
    <name type="scientific">Fusarium poae</name>
    <dbReference type="NCBI Taxonomy" id="36050"/>
    <lineage>
        <taxon>Eukaryota</taxon>
        <taxon>Fungi</taxon>
        <taxon>Dikarya</taxon>
        <taxon>Ascomycota</taxon>
        <taxon>Pezizomycotina</taxon>
        <taxon>Sordariomycetes</taxon>
        <taxon>Hypocreomycetidae</taxon>
        <taxon>Hypocreales</taxon>
        <taxon>Nectriaceae</taxon>
        <taxon>Fusarium</taxon>
    </lineage>
</organism>
<dbReference type="PANTHER" id="PTHR10270">
    <property type="entry name" value="SOX TRANSCRIPTION FACTOR"/>
    <property type="match status" value="1"/>
</dbReference>
<dbReference type="FunFam" id="1.10.30.10:FF:000041">
    <property type="entry name" value="HMG box family protein"/>
    <property type="match status" value="1"/>
</dbReference>
<keyword evidence="1" id="KW-0805">Transcription regulation</keyword>
<feature type="compositionally biased region" description="Polar residues" evidence="5">
    <location>
        <begin position="7"/>
        <end position="26"/>
    </location>
</feature>
<evidence type="ECO:0000259" key="6">
    <source>
        <dbReference type="PROSITE" id="PS50118"/>
    </source>
</evidence>
<dbReference type="AlphaFoldDB" id="A0A1B8ALG5"/>
<feature type="compositionally biased region" description="Basic and acidic residues" evidence="5">
    <location>
        <begin position="338"/>
        <end position="350"/>
    </location>
</feature>
<evidence type="ECO:0000256" key="4">
    <source>
        <dbReference type="PROSITE-ProRule" id="PRU00267"/>
    </source>
</evidence>
<comment type="caution">
    <text evidence="7">The sequence shown here is derived from an EMBL/GenBank/DDBJ whole genome shotgun (WGS) entry which is preliminary data.</text>
</comment>
<protein>
    <recommendedName>
        <fullName evidence="6">HMG box domain-containing protein</fullName>
    </recommendedName>
</protein>
<feature type="region of interest" description="Disordered" evidence="5">
    <location>
        <begin position="1"/>
        <end position="58"/>
    </location>
</feature>
<feature type="domain" description="HMG box" evidence="6">
    <location>
        <begin position="100"/>
        <end position="168"/>
    </location>
</feature>
<evidence type="ECO:0000313" key="8">
    <source>
        <dbReference type="Proteomes" id="UP000091967"/>
    </source>
</evidence>
<feature type="region of interest" description="Disordered" evidence="5">
    <location>
        <begin position="469"/>
        <end position="493"/>
    </location>
</feature>
<name>A0A1B8ALG5_FUSPO</name>
<dbReference type="OMA" id="CAGPDVT"/>
<dbReference type="Gene3D" id="1.10.30.10">
    <property type="entry name" value="High mobility group box domain"/>
    <property type="match status" value="1"/>
</dbReference>
<dbReference type="InterPro" id="IPR009071">
    <property type="entry name" value="HMG_box_dom"/>
</dbReference>
<evidence type="ECO:0000313" key="7">
    <source>
        <dbReference type="EMBL" id="OBS21383.1"/>
    </source>
</evidence>
<dbReference type="SMART" id="SM00398">
    <property type="entry name" value="HMG"/>
    <property type="match status" value="1"/>
</dbReference>
<dbReference type="InterPro" id="IPR050140">
    <property type="entry name" value="SRY-related_HMG-box_TF-like"/>
</dbReference>
<dbReference type="SUPFAM" id="SSF47095">
    <property type="entry name" value="HMG-box"/>
    <property type="match status" value="1"/>
</dbReference>
<feature type="DNA-binding region" description="HMG box" evidence="4">
    <location>
        <begin position="100"/>
        <end position="168"/>
    </location>
</feature>
<feature type="region of interest" description="Disordered" evidence="5">
    <location>
        <begin position="262"/>
        <end position="367"/>
    </location>
</feature>
<feature type="compositionally biased region" description="Basic and acidic residues" evidence="5">
    <location>
        <begin position="542"/>
        <end position="559"/>
    </location>
</feature>
<evidence type="ECO:0000256" key="2">
    <source>
        <dbReference type="ARBA" id="ARBA00023125"/>
    </source>
</evidence>
<dbReference type="PANTHER" id="PTHR10270:SF320">
    <property type="entry name" value="BOX TRANSCRIPTIONAL REGULATOR, PUTATIVE (AFU_ORTHOLOGUE AFUA_4G10820)-RELATED"/>
    <property type="match status" value="1"/>
</dbReference>
<keyword evidence="3" id="KW-0804">Transcription</keyword>
<feature type="region of interest" description="Disordered" evidence="5">
    <location>
        <begin position="135"/>
        <end position="189"/>
    </location>
</feature>
<dbReference type="GO" id="GO:0005634">
    <property type="term" value="C:nucleus"/>
    <property type="evidence" value="ECO:0007669"/>
    <property type="project" value="UniProtKB-UniRule"/>
</dbReference>
<dbReference type="Pfam" id="PF00505">
    <property type="entry name" value="HMG_box"/>
    <property type="match status" value="1"/>
</dbReference>
<dbReference type="GO" id="GO:0000122">
    <property type="term" value="P:negative regulation of transcription by RNA polymerase II"/>
    <property type="evidence" value="ECO:0007669"/>
    <property type="project" value="TreeGrafter"/>
</dbReference>
<feature type="compositionally biased region" description="Low complexity" evidence="5">
    <location>
        <begin position="179"/>
        <end position="188"/>
    </location>
</feature>
<dbReference type="Proteomes" id="UP000091967">
    <property type="component" value="Unassembled WGS sequence"/>
</dbReference>
<keyword evidence="4" id="KW-0539">Nucleus</keyword>
<keyword evidence="8" id="KW-1185">Reference proteome</keyword>
<dbReference type="GO" id="GO:0030154">
    <property type="term" value="P:cell differentiation"/>
    <property type="evidence" value="ECO:0007669"/>
    <property type="project" value="TreeGrafter"/>
</dbReference>
<dbReference type="CDD" id="cd01389">
    <property type="entry name" value="HMG-box_ROX1-like"/>
    <property type="match status" value="1"/>
</dbReference>
<gene>
    <name evidence="7" type="ORF">FPOA_07721</name>
</gene>
<evidence type="ECO:0000256" key="3">
    <source>
        <dbReference type="ARBA" id="ARBA00023163"/>
    </source>
</evidence>
<dbReference type="GO" id="GO:0000978">
    <property type="term" value="F:RNA polymerase II cis-regulatory region sequence-specific DNA binding"/>
    <property type="evidence" value="ECO:0007669"/>
    <property type="project" value="TreeGrafter"/>
</dbReference>
<accession>A0A1B8ALG5</accession>
<dbReference type="InterPro" id="IPR036910">
    <property type="entry name" value="HMG_box_dom_sf"/>
</dbReference>
<dbReference type="GO" id="GO:0001228">
    <property type="term" value="F:DNA-binding transcription activator activity, RNA polymerase II-specific"/>
    <property type="evidence" value="ECO:0007669"/>
    <property type="project" value="TreeGrafter"/>
</dbReference>
<feature type="region of interest" description="Disordered" evidence="5">
    <location>
        <begin position="512"/>
        <end position="561"/>
    </location>
</feature>
<feature type="compositionally biased region" description="Low complexity" evidence="5">
    <location>
        <begin position="40"/>
        <end position="51"/>
    </location>
</feature>
<dbReference type="EMBL" id="LYXU01000003">
    <property type="protein sequence ID" value="OBS21383.1"/>
    <property type="molecule type" value="Genomic_DNA"/>
</dbReference>
<dbReference type="STRING" id="36050.A0A1B8ALG5"/>
<reference evidence="7 8" key="1">
    <citation type="submission" date="2016-06" db="EMBL/GenBank/DDBJ databases">
        <title>Living apart together: crosstalk between the core and supernumerary genomes in a fungal plant pathogen.</title>
        <authorList>
            <person name="Vanheule A."/>
            <person name="Audenaert K."/>
            <person name="Warris S."/>
            <person name="Van De Geest H."/>
            <person name="Schijlen E."/>
            <person name="Hofte M."/>
            <person name="De Saeger S."/>
            <person name="Haesaert G."/>
            <person name="Waalwijk C."/>
            <person name="Van Der Lee T."/>
        </authorList>
    </citation>
    <scope>NUCLEOTIDE SEQUENCE [LARGE SCALE GENOMIC DNA]</scope>
    <source>
        <strain evidence="7 8">2516</strain>
    </source>
</reference>
<evidence type="ECO:0000256" key="1">
    <source>
        <dbReference type="ARBA" id="ARBA00023015"/>
    </source>
</evidence>
<dbReference type="PROSITE" id="PS50118">
    <property type="entry name" value="HMG_BOX_2"/>
    <property type="match status" value="1"/>
</dbReference>
<feature type="compositionally biased region" description="Basic and acidic residues" evidence="5">
    <location>
        <begin position="137"/>
        <end position="158"/>
    </location>
</feature>
<feature type="compositionally biased region" description="Pro residues" evidence="5">
    <location>
        <begin position="303"/>
        <end position="313"/>
    </location>
</feature>
<sequence>MKAKMTQVISLVTPSQAMTPAHSSPMGSDDYGRPRFRALPDTPDSPSPRTSGLSRKRAASINTVDASYGRLERLQLSTPTSMASSEGTRDICLCAPVPKIPRPRNAFILYRQHHQAQVVARNPNLSNPDISKIIGEQWKDEPQEVKDNWKSLADEEKQRHQRQYPDYRYQPRRGNKAQGLRSGSLSGDDSGRCPRCNLRCIVTPQTPSTPFPTFSTPEDKAIPYPYTPGLRGDEAEAARRGSYGNLPVMRQRLPLQRPAYRDMDDYEPETPEMKRRRFNSTGGYHAVSSPGARAMSMGAAHPRPYPVTPLPEPHFPRSKSGPMPPPPRPAAGGSWSDQEYRGRNPYDESLRLPPLQTAGPMSPTTAPEVDIRQLQTPVTGLGISHPRDPQARSVEAMVMSIPFTRKLVVLSKINHTAIGAIEPDSKGAEKRGAVIAIEGPKPRLLKQVASLVERTLLLSNEVSLKTWGKELDDESSTGRRGSRSEEESLEPETQLASCFETMIHWHRKSREMVKHITGRTGSPTSSKGEKERESESPVSRRGSMDEDNASKGSRDDGAKTKTPVALIKEGFSLTLSDEFACTVPISDSYAPVDHWQWMATLWRGTIGPDLVVYVKPSLEEEIVQLGSVEIKDGLMTVRIAVGKDIDEATERRLAFEVVEWVRGGSFRESRDKT</sequence>
<evidence type="ECO:0000256" key="5">
    <source>
        <dbReference type="SAM" id="MobiDB-lite"/>
    </source>
</evidence>
<keyword evidence="2 4" id="KW-0238">DNA-binding</keyword>